<keyword evidence="2" id="KW-1185">Reference proteome</keyword>
<evidence type="ECO:0000313" key="1">
    <source>
        <dbReference type="EMBL" id="KAA8576311.1"/>
    </source>
</evidence>
<comment type="caution">
    <text evidence="1">The sequence shown here is derived from an EMBL/GenBank/DDBJ whole genome shotgun (WGS) entry which is preliminary data.</text>
</comment>
<dbReference type="AlphaFoldDB" id="A0A5M9K3Z8"/>
<evidence type="ECO:0000313" key="2">
    <source>
        <dbReference type="Proteomes" id="UP000322873"/>
    </source>
</evidence>
<reference evidence="1 2" key="1">
    <citation type="submission" date="2019-06" db="EMBL/GenBank/DDBJ databases">
        <title>Genome Sequence of the Brown Rot Fungal Pathogen Monilinia fructicola.</title>
        <authorList>
            <person name="De Miccolis Angelini R.M."/>
            <person name="Landi L."/>
            <person name="Abate D."/>
            <person name="Pollastro S."/>
            <person name="Romanazzi G."/>
            <person name="Faretra F."/>
        </authorList>
    </citation>
    <scope>NUCLEOTIDE SEQUENCE [LARGE SCALE GENOMIC DNA]</scope>
    <source>
        <strain evidence="1 2">Mfrc123</strain>
    </source>
</reference>
<protein>
    <submittedName>
        <fullName evidence="1">Uncharacterized protein</fullName>
    </submittedName>
</protein>
<sequence>MDYISHLISLYLSGIKTITIFSHSFVCPFVHLSIHPSIHPSIHAQPKSIHFTPFTPYHFIHNQFASPVYQLYTKPPIILPLTYICFFQG</sequence>
<name>A0A5M9K3Z8_MONFR</name>
<gene>
    <name evidence="1" type="ORF">EYC84_006447</name>
</gene>
<accession>A0A5M9K3Z8</accession>
<dbReference type="EMBL" id="VICG01000001">
    <property type="protein sequence ID" value="KAA8576311.1"/>
    <property type="molecule type" value="Genomic_DNA"/>
</dbReference>
<proteinExistence type="predicted"/>
<dbReference type="Proteomes" id="UP000322873">
    <property type="component" value="Unassembled WGS sequence"/>
</dbReference>
<organism evidence="1 2">
    <name type="scientific">Monilinia fructicola</name>
    <name type="common">Brown rot fungus</name>
    <name type="synonym">Ciboria fructicola</name>
    <dbReference type="NCBI Taxonomy" id="38448"/>
    <lineage>
        <taxon>Eukaryota</taxon>
        <taxon>Fungi</taxon>
        <taxon>Dikarya</taxon>
        <taxon>Ascomycota</taxon>
        <taxon>Pezizomycotina</taxon>
        <taxon>Leotiomycetes</taxon>
        <taxon>Helotiales</taxon>
        <taxon>Sclerotiniaceae</taxon>
        <taxon>Monilinia</taxon>
    </lineage>
</organism>